<feature type="domain" description="PD-(D/E)XK endonuclease-like" evidence="4">
    <location>
        <begin position="11"/>
        <end position="265"/>
    </location>
</feature>
<dbReference type="GO" id="GO:0006281">
    <property type="term" value="P:DNA repair"/>
    <property type="evidence" value="ECO:0007669"/>
    <property type="project" value="UniProtKB-KW"/>
</dbReference>
<dbReference type="InterPro" id="IPR038726">
    <property type="entry name" value="PDDEXK_AddAB-type"/>
</dbReference>
<dbReference type="InterPro" id="IPR011604">
    <property type="entry name" value="PDDEXK-like_dom_sf"/>
</dbReference>
<proteinExistence type="predicted"/>
<organism evidence="5 6">
    <name type="scientific">Nocardia terpenica</name>
    <dbReference type="NCBI Taxonomy" id="455432"/>
    <lineage>
        <taxon>Bacteria</taxon>
        <taxon>Bacillati</taxon>
        <taxon>Actinomycetota</taxon>
        <taxon>Actinomycetes</taxon>
        <taxon>Mycobacteriales</taxon>
        <taxon>Nocardiaceae</taxon>
        <taxon>Nocardia</taxon>
    </lineage>
</organism>
<dbReference type="Gene3D" id="3.90.320.10">
    <property type="match status" value="1"/>
</dbReference>
<dbReference type="GO" id="GO:0004386">
    <property type="term" value="F:helicase activity"/>
    <property type="evidence" value="ECO:0007669"/>
    <property type="project" value="UniProtKB-KW"/>
</dbReference>
<accession>A0A291RU47</accession>
<evidence type="ECO:0000256" key="2">
    <source>
        <dbReference type="ARBA" id="ARBA00022806"/>
    </source>
</evidence>
<sequence>MVLEEAANKRRLSVSQYKMYEKCPYSWYLQKVERAWQRPAAWLAQGTAVHAAAEAYERSGRTLPVDDMKEVFRQSYAEEIGGYTKETPNFTWWFRSGPYGGARDIERRYRIGLEQTEKYPAWYEKHPHEVIWVAPDGTPGIELRFDIDLDGVGVTGFIDAIIADERTGELTVRDNKTGNTPGDAFQLGMYSVAVELAHGVERPLTGDYWMAKTGKPTLAYDLTEWDRECMTGEFHKLADNIRAERFDPDPEPAKCRFCSVSASCEFSL</sequence>
<reference evidence="5 6" key="1">
    <citation type="submission" date="2017-10" db="EMBL/GenBank/DDBJ databases">
        <title>Comparative genomics between pathogenic Norcardia.</title>
        <authorList>
            <person name="Zeng L."/>
        </authorList>
    </citation>
    <scope>NUCLEOTIDE SEQUENCE [LARGE SCALE GENOMIC DNA]</scope>
    <source>
        <strain evidence="5 6">NC_YFY_NT001</strain>
    </source>
</reference>
<dbReference type="RefSeq" id="WP_098697699.1">
    <property type="nucleotide sequence ID" value="NZ_CP023778.1"/>
</dbReference>
<evidence type="ECO:0000256" key="1">
    <source>
        <dbReference type="ARBA" id="ARBA00022763"/>
    </source>
</evidence>
<keyword evidence="2" id="KW-0347">Helicase</keyword>
<evidence type="ECO:0000313" key="5">
    <source>
        <dbReference type="EMBL" id="ATL70754.1"/>
    </source>
</evidence>
<protein>
    <recommendedName>
        <fullName evidence="4">PD-(D/E)XK endonuclease-like domain-containing protein</fullName>
    </recommendedName>
</protein>
<dbReference type="KEGG" id="ntp:CRH09_35815"/>
<keyword evidence="2" id="KW-0067">ATP-binding</keyword>
<dbReference type="GeneID" id="88362625"/>
<keyword evidence="2" id="KW-0378">Hydrolase</keyword>
<evidence type="ECO:0000256" key="3">
    <source>
        <dbReference type="ARBA" id="ARBA00023204"/>
    </source>
</evidence>
<keyword evidence="1" id="KW-0227">DNA damage</keyword>
<evidence type="ECO:0000313" key="6">
    <source>
        <dbReference type="Proteomes" id="UP000221961"/>
    </source>
</evidence>
<gene>
    <name evidence="5" type="ORF">CRH09_35815</name>
</gene>
<name>A0A291RU47_9NOCA</name>
<dbReference type="AlphaFoldDB" id="A0A291RU47"/>
<dbReference type="EMBL" id="CP023778">
    <property type="protein sequence ID" value="ATL70754.1"/>
    <property type="molecule type" value="Genomic_DNA"/>
</dbReference>
<evidence type="ECO:0000259" key="4">
    <source>
        <dbReference type="Pfam" id="PF12705"/>
    </source>
</evidence>
<dbReference type="Pfam" id="PF12705">
    <property type="entry name" value="PDDEXK_1"/>
    <property type="match status" value="1"/>
</dbReference>
<keyword evidence="2" id="KW-0547">Nucleotide-binding</keyword>
<keyword evidence="3" id="KW-0234">DNA repair</keyword>
<dbReference type="Proteomes" id="UP000221961">
    <property type="component" value="Chromosome"/>
</dbReference>